<evidence type="ECO:0000313" key="1">
    <source>
        <dbReference type="EMBL" id="KAJ3651417.1"/>
    </source>
</evidence>
<protein>
    <submittedName>
        <fullName evidence="1">Uncharacterized protein</fullName>
    </submittedName>
</protein>
<evidence type="ECO:0000313" key="2">
    <source>
        <dbReference type="Proteomes" id="UP001168821"/>
    </source>
</evidence>
<organism evidence="1 2">
    <name type="scientific">Zophobas morio</name>
    <dbReference type="NCBI Taxonomy" id="2755281"/>
    <lineage>
        <taxon>Eukaryota</taxon>
        <taxon>Metazoa</taxon>
        <taxon>Ecdysozoa</taxon>
        <taxon>Arthropoda</taxon>
        <taxon>Hexapoda</taxon>
        <taxon>Insecta</taxon>
        <taxon>Pterygota</taxon>
        <taxon>Neoptera</taxon>
        <taxon>Endopterygota</taxon>
        <taxon>Coleoptera</taxon>
        <taxon>Polyphaga</taxon>
        <taxon>Cucujiformia</taxon>
        <taxon>Tenebrionidae</taxon>
        <taxon>Zophobas</taxon>
    </lineage>
</organism>
<dbReference type="AlphaFoldDB" id="A0AA38ICL6"/>
<dbReference type="Proteomes" id="UP001168821">
    <property type="component" value="Unassembled WGS sequence"/>
</dbReference>
<accession>A0AA38ICL6</accession>
<comment type="caution">
    <text evidence="1">The sequence shown here is derived from an EMBL/GenBank/DDBJ whole genome shotgun (WGS) entry which is preliminary data.</text>
</comment>
<reference evidence="1" key="1">
    <citation type="journal article" date="2023" name="G3 (Bethesda)">
        <title>Whole genome assemblies of Zophobas morio and Tenebrio molitor.</title>
        <authorList>
            <person name="Kaur S."/>
            <person name="Stinson S.A."/>
            <person name="diCenzo G.C."/>
        </authorList>
    </citation>
    <scope>NUCLEOTIDE SEQUENCE</scope>
    <source>
        <strain evidence="1">QUZm001</strain>
    </source>
</reference>
<dbReference type="EMBL" id="JALNTZ010000005">
    <property type="protein sequence ID" value="KAJ3651417.1"/>
    <property type="molecule type" value="Genomic_DNA"/>
</dbReference>
<proteinExistence type="predicted"/>
<gene>
    <name evidence="1" type="ORF">Zmor_017461</name>
</gene>
<name>A0AA38ICL6_9CUCU</name>
<keyword evidence="2" id="KW-1185">Reference proteome</keyword>
<sequence length="105" mass="11066">MSGYRGSPKIYRAFRRQIDTPSVEVMTASPDLRGVRDGAPAQGVVIGFFQAGCAVFASLVDCIDVGGIWGKVTATLHCLLSLLAVPEWRRGARHAGGAGDYVGVS</sequence>